<dbReference type="Proteomes" id="UP000320085">
    <property type="component" value="Unassembled WGS sequence"/>
</dbReference>
<evidence type="ECO:0000313" key="4">
    <source>
        <dbReference type="Proteomes" id="UP000320085"/>
    </source>
</evidence>
<gene>
    <name evidence="2" type="ORF">FHX52_0003</name>
    <name evidence="3" type="ORF">FHX52_0015</name>
    <name evidence="1" type="ORF">FHX52_3644</name>
</gene>
<evidence type="ECO:0000313" key="1">
    <source>
        <dbReference type="EMBL" id="TQN46912.1"/>
    </source>
</evidence>
<organism evidence="3 4">
    <name type="scientific">Humibacillus xanthopallidus</name>
    <dbReference type="NCBI Taxonomy" id="412689"/>
    <lineage>
        <taxon>Bacteria</taxon>
        <taxon>Bacillati</taxon>
        <taxon>Actinomycetota</taxon>
        <taxon>Actinomycetes</taxon>
        <taxon>Micrococcales</taxon>
        <taxon>Intrasporangiaceae</taxon>
        <taxon>Humibacillus</taxon>
    </lineage>
</organism>
<dbReference type="EMBL" id="VFQF01000001">
    <property type="protein sequence ID" value="TQN46914.1"/>
    <property type="molecule type" value="Genomic_DNA"/>
</dbReference>
<dbReference type="EMBL" id="VFQF01000002">
    <property type="protein sequence ID" value="TQN46912.1"/>
    <property type="molecule type" value="Genomic_DNA"/>
</dbReference>
<proteinExistence type="predicted"/>
<comment type="caution">
    <text evidence="3">The sequence shown here is derived from an EMBL/GenBank/DDBJ whole genome shotgun (WGS) entry which is preliminary data.</text>
</comment>
<evidence type="ECO:0000313" key="3">
    <source>
        <dbReference type="EMBL" id="TQN46926.1"/>
    </source>
</evidence>
<reference evidence="3 4" key="1">
    <citation type="submission" date="2019-06" db="EMBL/GenBank/DDBJ databases">
        <title>Sequencing the genomes of 1000 actinobacteria strains.</title>
        <authorList>
            <person name="Klenk H.-P."/>
        </authorList>
    </citation>
    <scope>NUCLEOTIDE SEQUENCE [LARGE SCALE GENOMIC DNA]</scope>
    <source>
        <strain evidence="3 4">DSM 21776</strain>
    </source>
</reference>
<protein>
    <submittedName>
        <fullName evidence="3">Uncharacterized protein</fullName>
    </submittedName>
</protein>
<evidence type="ECO:0000313" key="2">
    <source>
        <dbReference type="EMBL" id="TQN46914.1"/>
    </source>
</evidence>
<dbReference type="RefSeq" id="WP_185747013.1">
    <property type="nucleotide sequence ID" value="NZ_BAAAQC010000012.1"/>
</dbReference>
<dbReference type="EMBL" id="VFQF01000001">
    <property type="protein sequence ID" value="TQN46926.1"/>
    <property type="molecule type" value="Genomic_DNA"/>
</dbReference>
<name>A0A543PS74_9MICO</name>
<sequence length="56" mass="6165">MTAARQDVERSEQVRALVRAQVLGPTMAIMATDLRSFGWIPETFQVIPGVARPPAK</sequence>
<accession>A0A543PS74</accession>
<dbReference type="AlphaFoldDB" id="A0A543PS74"/>